<evidence type="ECO:0000256" key="1">
    <source>
        <dbReference type="SAM" id="SignalP"/>
    </source>
</evidence>
<comment type="caution">
    <text evidence="3">The sequence shown here is derived from an EMBL/GenBank/DDBJ whole genome shotgun (WGS) entry which is preliminary data.</text>
</comment>
<organism evidence="3 4">
    <name type="scientific">Tolypocladium paradoxum</name>
    <dbReference type="NCBI Taxonomy" id="94208"/>
    <lineage>
        <taxon>Eukaryota</taxon>
        <taxon>Fungi</taxon>
        <taxon>Dikarya</taxon>
        <taxon>Ascomycota</taxon>
        <taxon>Pezizomycotina</taxon>
        <taxon>Sordariomycetes</taxon>
        <taxon>Hypocreomycetidae</taxon>
        <taxon>Hypocreales</taxon>
        <taxon>Ophiocordycipitaceae</taxon>
        <taxon>Tolypocladium</taxon>
    </lineage>
</organism>
<protein>
    <submittedName>
        <fullName evidence="3">Secretory lipase</fullName>
    </submittedName>
</protein>
<dbReference type="SUPFAM" id="SSF53474">
    <property type="entry name" value="alpha/beta-Hydrolases"/>
    <property type="match status" value="1"/>
</dbReference>
<dbReference type="Gene3D" id="3.40.50.1820">
    <property type="entry name" value="alpha/beta hydrolase"/>
    <property type="match status" value="2"/>
</dbReference>
<dbReference type="Proteomes" id="UP000237481">
    <property type="component" value="Unassembled WGS sequence"/>
</dbReference>
<dbReference type="STRING" id="94208.A0A2S4L6Q8"/>
<feature type="domain" description="AB hydrolase-1" evidence="2">
    <location>
        <begin position="162"/>
        <end position="395"/>
    </location>
</feature>
<gene>
    <name evidence="3" type="ORF">TPAR_01702</name>
</gene>
<keyword evidence="1" id="KW-0732">Signal</keyword>
<evidence type="ECO:0000259" key="2">
    <source>
        <dbReference type="Pfam" id="PF00561"/>
    </source>
</evidence>
<dbReference type="EMBL" id="PKSG01000172">
    <property type="protein sequence ID" value="POR38097.1"/>
    <property type="molecule type" value="Genomic_DNA"/>
</dbReference>
<dbReference type="GO" id="GO:0016042">
    <property type="term" value="P:lipid catabolic process"/>
    <property type="evidence" value="ECO:0007669"/>
    <property type="project" value="InterPro"/>
</dbReference>
<dbReference type="GO" id="GO:0004806">
    <property type="term" value="F:triacylglycerol lipase activity"/>
    <property type="evidence" value="ECO:0007669"/>
    <property type="project" value="InterPro"/>
</dbReference>
<dbReference type="InterPro" id="IPR005152">
    <property type="entry name" value="Lipase_secreted"/>
</dbReference>
<dbReference type="PANTHER" id="PTHR34853:SF1">
    <property type="entry name" value="LIPASE 5"/>
    <property type="match status" value="1"/>
</dbReference>
<evidence type="ECO:0000313" key="4">
    <source>
        <dbReference type="Proteomes" id="UP000237481"/>
    </source>
</evidence>
<feature type="chain" id="PRO_5015479119" evidence="1">
    <location>
        <begin position="21"/>
        <end position="474"/>
    </location>
</feature>
<proteinExistence type="predicted"/>
<reference evidence="3 4" key="1">
    <citation type="submission" date="2018-01" db="EMBL/GenBank/DDBJ databases">
        <title>Harnessing the power of phylogenomics to disentangle the directionality and signatures of interkingdom host jumping in the parasitic fungal genus Tolypocladium.</title>
        <authorList>
            <person name="Quandt C.A."/>
            <person name="Patterson W."/>
            <person name="Spatafora J.W."/>
        </authorList>
    </citation>
    <scope>NUCLEOTIDE SEQUENCE [LARGE SCALE GENOMIC DNA]</scope>
    <source>
        <strain evidence="3 4">NRBC 100945</strain>
    </source>
</reference>
<dbReference type="PANTHER" id="PTHR34853">
    <property type="match status" value="1"/>
</dbReference>
<feature type="signal peptide" evidence="1">
    <location>
        <begin position="1"/>
        <end position="20"/>
    </location>
</feature>
<sequence>MRLHLLALAALASCQAPLAPQPNTFNSTFTLTPAQIAAANLSATAASNVNVAARFERSNWAAGSVGDDPFYVSLPANASSAAPGTVLKVEAWTNTSRYTVAPTLPLSRIVYQSLTLNGTRVPVSAYVLWPYRPRRRGTAPLVSWGHGTSGVYAECAPSHTRNLLYQFSAPYALALAGYAVVGTDFAGLGYLASPAAGNDLLYAAQAAQAAFPDRLSRDFVVMGHSQGGGAAWAAAQQQLTARVPGYLGAIAGAPVTNAVALGAALGNSFGLLQMAQALVSVFGALSLSDMLTPAGVAAVNLLDEIQGCNSVFNTLLQGLLAADPTRALTRDEFVASPYAQLFENLTVAGGRDFAGPMLVLQGTADQNIPEPLTTEYVNKTCAAFPHREIRYVKASAVGHVPVLYATQQIWMDWLDERFAAGSGHGKHKDPNARDGHRGACTVHEIGGDAPQPLEHYQGDLKYVLEFSLDTYQVA</sequence>
<accession>A0A2S4L6Q8</accession>
<dbReference type="Pfam" id="PF00561">
    <property type="entry name" value="Abhydrolase_1"/>
    <property type="match status" value="1"/>
</dbReference>
<dbReference type="AlphaFoldDB" id="A0A2S4L6Q8"/>
<keyword evidence="4" id="KW-1185">Reference proteome</keyword>
<evidence type="ECO:0000313" key="3">
    <source>
        <dbReference type="EMBL" id="POR38097.1"/>
    </source>
</evidence>
<dbReference type="InterPro" id="IPR029058">
    <property type="entry name" value="AB_hydrolase_fold"/>
</dbReference>
<dbReference type="OrthoDB" id="5382058at2759"/>
<dbReference type="InterPro" id="IPR000073">
    <property type="entry name" value="AB_hydrolase_1"/>
</dbReference>
<dbReference type="PIRSF" id="PIRSF029171">
    <property type="entry name" value="Esterase_LipA"/>
    <property type="match status" value="1"/>
</dbReference>
<name>A0A2S4L6Q8_9HYPO</name>